<dbReference type="EMBL" id="KQ423305">
    <property type="protein sequence ID" value="KOF73117.1"/>
    <property type="molecule type" value="Genomic_DNA"/>
</dbReference>
<protein>
    <submittedName>
        <fullName evidence="2">Uncharacterized protein</fullName>
    </submittedName>
</protein>
<keyword evidence="1" id="KW-1133">Transmembrane helix</keyword>
<reference evidence="2" key="1">
    <citation type="submission" date="2015-07" db="EMBL/GenBank/DDBJ databases">
        <title>MeaNS - Measles Nucleotide Surveillance Program.</title>
        <authorList>
            <person name="Tran T."/>
            <person name="Druce J."/>
        </authorList>
    </citation>
    <scope>NUCLEOTIDE SEQUENCE</scope>
    <source>
        <strain evidence="2">UCB-OBI-ISO-001</strain>
        <tissue evidence="2">Gonad</tissue>
    </source>
</reference>
<dbReference type="OrthoDB" id="419198at2759"/>
<evidence type="ECO:0000256" key="1">
    <source>
        <dbReference type="SAM" id="Phobius"/>
    </source>
</evidence>
<organism evidence="2">
    <name type="scientific">Octopus bimaculoides</name>
    <name type="common">California two-spotted octopus</name>
    <dbReference type="NCBI Taxonomy" id="37653"/>
    <lineage>
        <taxon>Eukaryota</taxon>
        <taxon>Metazoa</taxon>
        <taxon>Spiralia</taxon>
        <taxon>Lophotrochozoa</taxon>
        <taxon>Mollusca</taxon>
        <taxon>Cephalopoda</taxon>
        <taxon>Coleoidea</taxon>
        <taxon>Octopodiformes</taxon>
        <taxon>Octopoda</taxon>
        <taxon>Incirrata</taxon>
        <taxon>Octopodidae</taxon>
        <taxon>Octopus</taxon>
    </lineage>
</organism>
<sequence>MCNLAMLQSLNLTRKSTVFITVNILSLTLLCLYYTEWYDMLEIGSFWKSSERSNRGSYKEFWVSFPALRNFKLEDNTGGEFGLFPLSENYIALLNISNFTISKAFLPAMTDKEKLVSLWDLDGYSSDIDDYNYDIAEYIWNLVDYVLSIIDYIYDVVCYRYDIDDYSYIAVDYI</sequence>
<evidence type="ECO:0000313" key="2">
    <source>
        <dbReference type="EMBL" id="KOF73117.1"/>
    </source>
</evidence>
<dbReference type="AlphaFoldDB" id="A0A0L8G7W7"/>
<gene>
    <name evidence="2" type="ORF">OCBIM_22038390mg</name>
</gene>
<keyword evidence="1" id="KW-0472">Membrane</keyword>
<keyword evidence="1" id="KW-0812">Transmembrane</keyword>
<proteinExistence type="predicted"/>
<accession>A0A0L8G7W7</accession>
<name>A0A0L8G7W7_OCTBM</name>
<feature type="transmembrane region" description="Helical" evidence="1">
    <location>
        <begin position="16"/>
        <end position="35"/>
    </location>
</feature>